<dbReference type="RefSeq" id="WP_134534053.1">
    <property type="nucleotide sequence ID" value="NZ_SOFG01000011.1"/>
</dbReference>
<evidence type="ECO:0000313" key="10">
    <source>
        <dbReference type="EMBL" id="TFB86995.1"/>
    </source>
</evidence>
<dbReference type="Pfam" id="PF02142">
    <property type="entry name" value="MGS"/>
    <property type="match status" value="1"/>
</dbReference>
<keyword evidence="11" id="KW-1185">Reference proteome</keyword>
<dbReference type="SMART" id="SM00798">
    <property type="entry name" value="AICARFT_IMPCHas"/>
    <property type="match status" value="1"/>
</dbReference>
<dbReference type="PANTHER" id="PTHR11692:SF0">
    <property type="entry name" value="BIFUNCTIONAL PURINE BIOSYNTHESIS PROTEIN ATIC"/>
    <property type="match status" value="1"/>
</dbReference>
<evidence type="ECO:0000256" key="7">
    <source>
        <dbReference type="ARBA" id="ARBA00023268"/>
    </source>
</evidence>
<name>A0ABY2IES3_9MICO</name>
<dbReference type="SMART" id="SM00851">
    <property type="entry name" value="MGS"/>
    <property type="match status" value="1"/>
</dbReference>
<evidence type="ECO:0000256" key="5">
    <source>
        <dbReference type="ARBA" id="ARBA00022755"/>
    </source>
</evidence>
<keyword evidence="5 8" id="KW-0658">Purine biosynthesis</keyword>
<evidence type="ECO:0000256" key="3">
    <source>
        <dbReference type="ARBA" id="ARBA00007667"/>
    </source>
</evidence>
<dbReference type="NCBIfam" id="TIGR00355">
    <property type="entry name" value="purH"/>
    <property type="match status" value="1"/>
</dbReference>
<dbReference type="GO" id="GO:0003937">
    <property type="term" value="F:IMP cyclohydrolase activity"/>
    <property type="evidence" value="ECO:0007669"/>
    <property type="project" value="UniProtKB-EC"/>
</dbReference>
<evidence type="ECO:0000256" key="1">
    <source>
        <dbReference type="ARBA" id="ARBA00004844"/>
    </source>
</evidence>
<sequence length="558" mass="58715">MSGHSNDQSLYRERDVVPVRRALISVSDKTGLVELAAALVATGVEIVSTGSTAASIRAAGFAVTDVAAVTGFPESLDGRVKTLHPGVHAGILADLRLAAHEAQLTELGIAPFELVVVNLYPFVETVNSGAPAAEVIEQIDIGGPALVRAAAKNHPNVAIVVDPENYGEIVAAVEAGGTTLELRRKLASLAFEHTAGYDLSVSAWFTENVYDQWQDDTEALDEAILDEFDAVIGTAFDDEGPFPATLAIEATRGSVLRYGENSHQAAALYLGDGGEGIAQAVQRHGKEMSYNNYVDADAAVRAAFDFAEPAVAIIKHANPCGIAVANPKAPDAIASAHKRAHDCDPVSAFGGVIAANRIVTLGMAETVSQIFTEVLVAPGFEPAAFELLSQKKNIRLLELPENYHRSSLELRQISGGLLVQETDSFEDFDSSTWTLVAGEEVDAATRADLEFAWKACRSVKSNAILLARSGASVGVGMGQVNRVDSCHLAVLRAGDRAAGSVAASDAFFPFADGLQVLLEAGVTAVVQPGGSVRDPEVIAAATEAGVAMYFTGERHFFH</sequence>
<gene>
    <name evidence="8 10" type="primary">purH</name>
    <name evidence="10" type="ORF">E3O44_07500</name>
</gene>
<comment type="catalytic activity">
    <reaction evidence="8">
        <text>(6R)-10-formyltetrahydrofolate + 5-amino-1-(5-phospho-beta-D-ribosyl)imidazole-4-carboxamide = 5-formamido-1-(5-phospho-D-ribosyl)imidazole-4-carboxamide + (6S)-5,6,7,8-tetrahydrofolate</text>
        <dbReference type="Rhea" id="RHEA:22192"/>
        <dbReference type="ChEBI" id="CHEBI:57453"/>
        <dbReference type="ChEBI" id="CHEBI:58467"/>
        <dbReference type="ChEBI" id="CHEBI:58475"/>
        <dbReference type="ChEBI" id="CHEBI:195366"/>
        <dbReference type="EC" id="2.1.2.3"/>
    </reaction>
</comment>
<dbReference type="Proteomes" id="UP000297608">
    <property type="component" value="Unassembled WGS sequence"/>
</dbReference>
<dbReference type="EC" id="2.1.2.3" evidence="8"/>
<comment type="similarity">
    <text evidence="3 8">Belongs to the PurH family.</text>
</comment>
<dbReference type="GO" id="GO:0004643">
    <property type="term" value="F:phosphoribosylaminoimidazolecarboxamide formyltransferase activity"/>
    <property type="evidence" value="ECO:0007669"/>
    <property type="project" value="UniProtKB-EC"/>
</dbReference>
<dbReference type="InterPro" id="IPR024051">
    <property type="entry name" value="AICAR_Tfase_dup_dom_sf"/>
</dbReference>
<keyword evidence="4 8" id="KW-0808">Transferase</keyword>
<comment type="domain">
    <text evidence="8">The IMP cyclohydrolase activity resides in the N-terminal region.</text>
</comment>
<dbReference type="PIRSF" id="PIRSF000414">
    <property type="entry name" value="AICARFT_IMPCHas"/>
    <property type="match status" value="1"/>
</dbReference>
<protein>
    <recommendedName>
        <fullName evidence="8">Bifunctional purine biosynthesis protein PurH</fullName>
    </recommendedName>
    <domain>
        <recommendedName>
            <fullName evidence="8">Phosphoribosylaminoimidazolecarboxamide formyltransferase</fullName>
            <ecNumber evidence="8">2.1.2.3</ecNumber>
        </recommendedName>
        <alternativeName>
            <fullName evidence="8">AICAR transformylase</fullName>
        </alternativeName>
    </domain>
    <domain>
        <recommendedName>
            <fullName evidence="8">IMP cyclohydrolase</fullName>
            <ecNumber evidence="8">3.5.4.10</ecNumber>
        </recommendedName>
        <alternativeName>
            <fullName evidence="8">ATIC</fullName>
        </alternativeName>
        <alternativeName>
            <fullName evidence="8">IMP synthase</fullName>
        </alternativeName>
        <alternativeName>
            <fullName evidence="8">Inosinicase</fullName>
        </alternativeName>
    </domain>
</protein>
<feature type="domain" description="MGS-like" evidence="9">
    <location>
        <begin position="15"/>
        <end position="161"/>
    </location>
</feature>
<dbReference type="InterPro" id="IPR016193">
    <property type="entry name" value="Cytidine_deaminase-like"/>
</dbReference>
<dbReference type="Gene3D" id="3.40.140.20">
    <property type="match status" value="2"/>
</dbReference>
<dbReference type="EMBL" id="SOFG01000011">
    <property type="protein sequence ID" value="TFB86995.1"/>
    <property type="molecule type" value="Genomic_DNA"/>
</dbReference>
<accession>A0ABY2IES3</accession>
<dbReference type="HAMAP" id="MF_00139">
    <property type="entry name" value="PurH"/>
    <property type="match status" value="1"/>
</dbReference>
<dbReference type="NCBIfam" id="NF002049">
    <property type="entry name" value="PRK00881.1"/>
    <property type="match status" value="1"/>
</dbReference>
<dbReference type="InterPro" id="IPR011607">
    <property type="entry name" value="MGS-like_dom"/>
</dbReference>
<evidence type="ECO:0000256" key="4">
    <source>
        <dbReference type="ARBA" id="ARBA00022679"/>
    </source>
</evidence>
<dbReference type="PANTHER" id="PTHR11692">
    <property type="entry name" value="BIFUNCTIONAL PURINE BIOSYNTHESIS PROTEIN PURH"/>
    <property type="match status" value="1"/>
</dbReference>
<dbReference type="CDD" id="cd01421">
    <property type="entry name" value="IMPCH"/>
    <property type="match status" value="1"/>
</dbReference>
<dbReference type="PROSITE" id="PS51855">
    <property type="entry name" value="MGS"/>
    <property type="match status" value="1"/>
</dbReference>
<dbReference type="InterPro" id="IPR002695">
    <property type="entry name" value="PurH-like"/>
</dbReference>
<organism evidence="10 11">
    <name type="scientific">Cryobacterium algoricola</name>
    <dbReference type="NCBI Taxonomy" id="1259183"/>
    <lineage>
        <taxon>Bacteria</taxon>
        <taxon>Bacillati</taxon>
        <taxon>Actinomycetota</taxon>
        <taxon>Actinomycetes</taxon>
        <taxon>Micrococcales</taxon>
        <taxon>Microbacteriaceae</taxon>
        <taxon>Cryobacterium</taxon>
    </lineage>
</organism>
<keyword evidence="7 8" id="KW-0511">Multifunctional enzyme</keyword>
<dbReference type="SUPFAM" id="SSF52335">
    <property type="entry name" value="Methylglyoxal synthase-like"/>
    <property type="match status" value="1"/>
</dbReference>
<proteinExistence type="inferred from homology"/>
<evidence type="ECO:0000313" key="11">
    <source>
        <dbReference type="Proteomes" id="UP000297608"/>
    </source>
</evidence>
<comment type="pathway">
    <text evidence="1 8">Purine metabolism; IMP biosynthesis via de novo pathway; IMP from 5-formamido-1-(5-phospho-D-ribosyl)imidazole-4-carboxamide: step 1/1.</text>
</comment>
<evidence type="ECO:0000259" key="9">
    <source>
        <dbReference type="PROSITE" id="PS51855"/>
    </source>
</evidence>
<dbReference type="InterPro" id="IPR036914">
    <property type="entry name" value="MGS-like_dom_sf"/>
</dbReference>
<comment type="caution">
    <text evidence="10">The sequence shown here is derived from an EMBL/GenBank/DDBJ whole genome shotgun (WGS) entry which is preliminary data.</text>
</comment>
<dbReference type="EC" id="3.5.4.10" evidence="8"/>
<dbReference type="Gene3D" id="3.40.50.1380">
    <property type="entry name" value="Methylglyoxal synthase-like domain"/>
    <property type="match status" value="1"/>
</dbReference>
<comment type="pathway">
    <text evidence="2 8">Purine metabolism; IMP biosynthesis via de novo pathway; 5-formamido-1-(5-phospho-D-ribosyl)imidazole-4-carboxamide from 5-amino-1-(5-phospho-D-ribosyl)imidazole-4-carboxamide (10-formyl THF route): step 1/1.</text>
</comment>
<evidence type="ECO:0000256" key="8">
    <source>
        <dbReference type="HAMAP-Rule" id="MF_00139"/>
    </source>
</evidence>
<evidence type="ECO:0000256" key="2">
    <source>
        <dbReference type="ARBA" id="ARBA00004954"/>
    </source>
</evidence>
<dbReference type="Pfam" id="PF01808">
    <property type="entry name" value="AICARFT_IMPCHas"/>
    <property type="match status" value="1"/>
</dbReference>
<reference evidence="10 11" key="1">
    <citation type="submission" date="2019-03" db="EMBL/GenBank/DDBJ databases">
        <title>Genomics of glacier-inhabiting Cryobacterium strains.</title>
        <authorList>
            <person name="Liu Q."/>
            <person name="Xin Y.-H."/>
        </authorList>
    </citation>
    <scope>NUCLEOTIDE SEQUENCE [LARGE SCALE GENOMIC DNA]</scope>
    <source>
        <strain evidence="10 11">MDB2-B</strain>
    </source>
</reference>
<keyword evidence="6 8" id="KW-0378">Hydrolase</keyword>
<dbReference type="SUPFAM" id="SSF53927">
    <property type="entry name" value="Cytidine deaminase-like"/>
    <property type="match status" value="1"/>
</dbReference>
<evidence type="ECO:0000256" key="6">
    <source>
        <dbReference type="ARBA" id="ARBA00022801"/>
    </source>
</evidence>
<comment type="catalytic activity">
    <reaction evidence="8">
        <text>IMP + H2O = 5-formamido-1-(5-phospho-D-ribosyl)imidazole-4-carboxamide</text>
        <dbReference type="Rhea" id="RHEA:18445"/>
        <dbReference type="ChEBI" id="CHEBI:15377"/>
        <dbReference type="ChEBI" id="CHEBI:58053"/>
        <dbReference type="ChEBI" id="CHEBI:58467"/>
        <dbReference type="EC" id="3.5.4.10"/>
    </reaction>
</comment>